<name>A0A9W4BN50_9MYCO</name>
<gene>
    <name evidence="1" type="ORF">MGALJ_48880</name>
</gene>
<protein>
    <recommendedName>
        <fullName evidence="3">CoF synthetase</fullName>
    </recommendedName>
</protein>
<dbReference type="SUPFAM" id="SSF56801">
    <property type="entry name" value="Acetyl-CoA synthetase-like"/>
    <property type="match status" value="1"/>
</dbReference>
<proteinExistence type="predicted"/>
<dbReference type="PANTHER" id="PTHR36932">
    <property type="entry name" value="CAPSULAR POLYSACCHARIDE BIOSYNTHESIS PROTEIN"/>
    <property type="match status" value="1"/>
</dbReference>
<dbReference type="KEGG" id="mgau:MGALJ_48880"/>
<accession>A0A9W4BN50</accession>
<dbReference type="Proteomes" id="UP000465785">
    <property type="component" value="Chromosome"/>
</dbReference>
<dbReference type="InterPro" id="IPR042099">
    <property type="entry name" value="ANL_N_sf"/>
</dbReference>
<evidence type="ECO:0000313" key="1">
    <source>
        <dbReference type="EMBL" id="BBY95219.1"/>
    </source>
</evidence>
<reference evidence="1 2" key="1">
    <citation type="journal article" date="2019" name="Emerg. Microbes Infect.">
        <title>Comprehensive subspecies identification of 175 nontuberculous mycobacteria species based on 7547 genomic profiles.</title>
        <authorList>
            <person name="Matsumoto Y."/>
            <person name="Kinjo T."/>
            <person name="Motooka D."/>
            <person name="Nabeya D."/>
            <person name="Jung N."/>
            <person name="Uechi K."/>
            <person name="Horii T."/>
            <person name="Iida T."/>
            <person name="Fujita J."/>
            <person name="Nakamura S."/>
        </authorList>
    </citation>
    <scope>NUCLEOTIDE SEQUENCE [LARGE SCALE GENOMIC DNA]</scope>
    <source>
        <strain evidence="1 2">JCM 6399</strain>
    </source>
</reference>
<dbReference type="AlphaFoldDB" id="A0A9W4BN50"/>
<sequence length="348" mass="37916">MHDHHALAVYNALGYVRSMPIAMLRWDVLSALIRGHGRLAAVFVTDGHFLGNTMMARRIRAKPWRAHMQKIFSALAPVSEIVAQLNAFQPVVLGGYPSALEALASEQCAGSLHISPVLVNAAGETLTPAARQRIASAFGCRVGNYYGTSEAVGLTFECPSQRLHVNSDWYILEPVDEHNRHIPPGQLSHGALVTNLANRVQPIIRYQIGDRIVLSPESCSCGSPFPMVDVIGRTDDTLVFATAGDKSVRVLPLAIATVVEETPGVATCQIIQRGPSTLAVRFRATEGTEEPMVWDVLRRRLGDFLADHGATGVSIERDDLPPQLHPRSGKFRQVYADYRPSDSGAQTV</sequence>
<organism evidence="1 2">
    <name type="scientific">Mycobacterium gallinarum</name>
    <dbReference type="NCBI Taxonomy" id="39689"/>
    <lineage>
        <taxon>Bacteria</taxon>
        <taxon>Bacillati</taxon>
        <taxon>Actinomycetota</taxon>
        <taxon>Actinomycetes</taxon>
        <taxon>Mycobacteriales</taxon>
        <taxon>Mycobacteriaceae</taxon>
        <taxon>Mycobacterium</taxon>
    </lineage>
</organism>
<evidence type="ECO:0000313" key="2">
    <source>
        <dbReference type="Proteomes" id="UP000465785"/>
    </source>
</evidence>
<dbReference type="EMBL" id="AP022601">
    <property type="protein sequence ID" value="BBY95219.1"/>
    <property type="molecule type" value="Genomic_DNA"/>
</dbReference>
<keyword evidence="2" id="KW-1185">Reference proteome</keyword>
<dbReference type="PANTHER" id="PTHR36932:SF1">
    <property type="entry name" value="CAPSULAR POLYSACCHARIDE BIOSYNTHESIS PROTEIN"/>
    <property type="match status" value="1"/>
</dbReference>
<dbReference type="InterPro" id="IPR053158">
    <property type="entry name" value="CapK_Type1_Caps_Biosynth"/>
</dbReference>
<dbReference type="RefSeq" id="WP_232076288.1">
    <property type="nucleotide sequence ID" value="NZ_AP022601.1"/>
</dbReference>
<dbReference type="Gene3D" id="3.40.50.12780">
    <property type="entry name" value="N-terminal domain of ligase-like"/>
    <property type="match status" value="1"/>
</dbReference>
<evidence type="ECO:0008006" key="3">
    <source>
        <dbReference type="Google" id="ProtNLM"/>
    </source>
</evidence>